<dbReference type="AlphaFoldDB" id="A0A4U0PAS4"/>
<evidence type="ECO:0000313" key="4">
    <source>
        <dbReference type="Proteomes" id="UP000310016"/>
    </source>
</evidence>
<dbReference type="OrthoDB" id="4378831at2"/>
<dbReference type="PANTHER" id="PTHR33840:SF1">
    <property type="entry name" value="TLE1 PHOSPHOLIPASE DOMAIN-CONTAINING PROTEIN"/>
    <property type="match status" value="1"/>
</dbReference>
<comment type="caution">
    <text evidence="3">The sequence shown here is derived from an EMBL/GenBank/DDBJ whole genome shotgun (WGS) entry which is preliminary data.</text>
</comment>
<feature type="region of interest" description="Disordered" evidence="1">
    <location>
        <begin position="615"/>
        <end position="635"/>
    </location>
</feature>
<accession>A0A4U0PAS4</accession>
<feature type="domain" description="T6SS Phospholipase effector Tle1-like catalytic" evidence="2">
    <location>
        <begin position="265"/>
        <end position="377"/>
    </location>
</feature>
<evidence type="ECO:0000259" key="2">
    <source>
        <dbReference type="Pfam" id="PF09994"/>
    </source>
</evidence>
<evidence type="ECO:0000256" key="1">
    <source>
        <dbReference type="SAM" id="MobiDB-lite"/>
    </source>
</evidence>
<reference evidence="3 4" key="1">
    <citation type="submission" date="2019-04" db="EMBL/GenBank/DDBJ databases">
        <title>Chitiniphilus eburnea sp. nov., a novel chitinolytic bacterium isolated from aquaculture sludge.</title>
        <authorList>
            <person name="Sheng M."/>
        </authorList>
    </citation>
    <scope>NUCLEOTIDE SEQUENCE [LARGE SCALE GENOMIC DNA]</scope>
    <source>
        <strain evidence="3 4">HX-2-15</strain>
    </source>
</reference>
<name>A0A4U0PAS4_9NEIS</name>
<dbReference type="PANTHER" id="PTHR33840">
    <property type="match status" value="1"/>
</dbReference>
<gene>
    <name evidence="3" type="ORF">FAZ21_18825</name>
</gene>
<dbReference type="Pfam" id="PF09994">
    <property type="entry name" value="T6SS_Tle1-like_cat"/>
    <property type="match status" value="1"/>
</dbReference>
<sequence>MSARFSEKCKSNPLLLETKEKLILEANLDEPPCHTCEEDIYLGFFFDGTNNNKYRDTSGSSHSNVARLYEVYAGEPTVRQLGIVRGAPQPDENPAWPRQPASDRKNYRKTYIPGVGTPFRELGDTGINGVLVENGKQRKVKDRGRGLGFSTHGEARICWALLQVTNHLHSILGTPNPKRWEDDARLARLMADADNPREYQGRILRQRAAELLQAINQKQPLNRRTPKIRRIRVSIFGFSRGAAKARVFLNWLLQAYGGGLAGIPLKVDFVGVFDTVASVGLANWAPALGMDGHYSWATIANMAIPDGIRCAHLVAAHEVRGSFPLDSIGGGSLRKEIVYPGVHSDVGGGYPPKDQGRAAGGDSEKLSQLTLAQMYREALIAGVPLLLPDEFNTATRQNNFKVASSTIAAFNAYIDATPLDPRQFPPTTPPSKVDRNTLYPVERQPRATLEQLIHHHQGVYLKWRYAMLGKIHQLPNLVNTATVSRDQDIEDFRMTDAQLRKEVDFLNSKKTWVDYASLGSLGGLVRQGSEAAVTNQKRTEWAGGVKQQWEAGATQKAPPAAEHLFTTLVHDSRSWFKPFGLDDADWFPPGDGQRRERDRRIAAHQRDLEQYRRQKAAAEAPPVPGIKPVPVPPGGSKPNWDAHIRREEAAIEGLRNGSTPVLIPNSENIDSGYALESAHEPWFMFGYLRRRKVFYSDGAIKNVTAEESQQDQIAQIQEDGRQARAQMRENETKRYEHMRQQQEQGVARVRQRYMQREISDVEYADYMKVSQSRMQEAKIDYEKTMESLSR</sequence>
<dbReference type="Proteomes" id="UP000310016">
    <property type="component" value="Unassembled WGS sequence"/>
</dbReference>
<evidence type="ECO:0000313" key="3">
    <source>
        <dbReference type="EMBL" id="TJZ64743.1"/>
    </source>
</evidence>
<feature type="compositionally biased region" description="Pro residues" evidence="1">
    <location>
        <begin position="621"/>
        <end position="635"/>
    </location>
</feature>
<proteinExistence type="predicted"/>
<protein>
    <submittedName>
        <fullName evidence="3">DUF2235 domain-containing protein</fullName>
    </submittedName>
</protein>
<dbReference type="EMBL" id="SUMF01000042">
    <property type="protein sequence ID" value="TJZ64743.1"/>
    <property type="molecule type" value="Genomic_DNA"/>
</dbReference>
<dbReference type="InterPro" id="IPR018712">
    <property type="entry name" value="Tle1-like_cat"/>
</dbReference>
<keyword evidence="4" id="KW-1185">Reference proteome</keyword>
<organism evidence="3 4">
    <name type="scientific">Chitiniphilus eburneus</name>
    <dbReference type="NCBI Taxonomy" id="2571148"/>
    <lineage>
        <taxon>Bacteria</taxon>
        <taxon>Pseudomonadati</taxon>
        <taxon>Pseudomonadota</taxon>
        <taxon>Betaproteobacteria</taxon>
        <taxon>Neisseriales</taxon>
        <taxon>Chitinibacteraceae</taxon>
        <taxon>Chitiniphilus</taxon>
    </lineage>
</organism>